<dbReference type="STRING" id="177199.A0A420Y9F4"/>
<evidence type="ECO:0000313" key="1">
    <source>
        <dbReference type="EMBL" id="RKU44526.1"/>
    </source>
</evidence>
<dbReference type="OrthoDB" id="26838at2759"/>
<keyword evidence="2" id="KW-1185">Reference proteome</keyword>
<name>A0A420Y9F4_9PEZI</name>
<proteinExistence type="predicted"/>
<reference evidence="1 2" key="1">
    <citation type="submission" date="2018-08" db="EMBL/GenBank/DDBJ databases">
        <title>Draft genome of the lignicolous fungus Coniochaeta pulveracea.</title>
        <authorList>
            <person name="Borstlap C.J."/>
            <person name="De Witt R.N."/>
            <person name="Botha A."/>
            <person name="Volschenk H."/>
        </authorList>
    </citation>
    <scope>NUCLEOTIDE SEQUENCE [LARGE SCALE GENOMIC DNA]</scope>
    <source>
        <strain evidence="1 2">CAB683</strain>
    </source>
</reference>
<evidence type="ECO:0000313" key="2">
    <source>
        <dbReference type="Proteomes" id="UP000275385"/>
    </source>
</evidence>
<dbReference type="Proteomes" id="UP000275385">
    <property type="component" value="Unassembled WGS sequence"/>
</dbReference>
<comment type="caution">
    <text evidence="1">The sequence shown here is derived from an EMBL/GenBank/DDBJ whole genome shotgun (WGS) entry which is preliminary data.</text>
</comment>
<dbReference type="Gene3D" id="3.30.420.10">
    <property type="entry name" value="Ribonuclease H-like superfamily/Ribonuclease H"/>
    <property type="match status" value="1"/>
</dbReference>
<dbReference type="InterPro" id="IPR012337">
    <property type="entry name" value="RNaseH-like_sf"/>
</dbReference>
<dbReference type="InterPro" id="IPR036397">
    <property type="entry name" value="RNaseH_sf"/>
</dbReference>
<organism evidence="1 2">
    <name type="scientific">Coniochaeta pulveracea</name>
    <dbReference type="NCBI Taxonomy" id="177199"/>
    <lineage>
        <taxon>Eukaryota</taxon>
        <taxon>Fungi</taxon>
        <taxon>Dikarya</taxon>
        <taxon>Ascomycota</taxon>
        <taxon>Pezizomycotina</taxon>
        <taxon>Sordariomycetes</taxon>
        <taxon>Sordariomycetidae</taxon>
        <taxon>Coniochaetales</taxon>
        <taxon>Coniochaetaceae</taxon>
        <taxon>Coniochaeta</taxon>
    </lineage>
</organism>
<protein>
    <recommendedName>
        <fullName evidence="3">3'-5' exonuclease domain-containing protein</fullName>
    </recommendedName>
</protein>
<evidence type="ECO:0008006" key="3">
    <source>
        <dbReference type="Google" id="ProtNLM"/>
    </source>
</evidence>
<dbReference type="PANTHER" id="PTHR43040">
    <property type="entry name" value="RIBONUCLEASE D"/>
    <property type="match status" value="1"/>
</dbReference>
<sequence>MSVPNFAPHTQFVLLKTRKQTIEMVDALDLTTIYPPSLYIYNTRNQTVYTIIYDLLEEPSAEERRDRPKTGLGRILESETITKVTFDVRDLAAIMKCDHGVHVRGFVDIQLMELASSFGKGRWKRSTINSLEKCVEDEAEDFYWMTEKPWRLELFPARWETYYRRFQADKTDGEFWMAQVWSQTAERVRATIANELKPEDQQLYNVGPWAWYGNLLREQRAAWWEEMLRRDGLEEVLPVDMYDQDDLWGHNWGPQLQ</sequence>
<dbReference type="EMBL" id="QVQW01000030">
    <property type="protein sequence ID" value="RKU44526.1"/>
    <property type="molecule type" value="Genomic_DNA"/>
</dbReference>
<gene>
    <name evidence="1" type="ORF">DL546_007003</name>
</gene>
<dbReference type="SUPFAM" id="SSF53098">
    <property type="entry name" value="Ribonuclease H-like"/>
    <property type="match status" value="1"/>
</dbReference>
<accession>A0A420Y9F4</accession>
<dbReference type="PANTHER" id="PTHR43040:SF1">
    <property type="entry name" value="RIBONUCLEASE D"/>
    <property type="match status" value="1"/>
</dbReference>
<dbReference type="GO" id="GO:0003676">
    <property type="term" value="F:nucleic acid binding"/>
    <property type="evidence" value="ECO:0007669"/>
    <property type="project" value="InterPro"/>
</dbReference>
<dbReference type="AlphaFoldDB" id="A0A420Y9F4"/>